<evidence type="ECO:0000313" key="4">
    <source>
        <dbReference type="Proteomes" id="UP001196509"/>
    </source>
</evidence>
<evidence type="ECO:0000313" key="3">
    <source>
        <dbReference type="EMBL" id="MBW8639594.1"/>
    </source>
</evidence>
<dbReference type="PANTHER" id="PTHR34700:SF4">
    <property type="entry name" value="PHAGE-LIKE ELEMENT PBSX PROTEIN XKDP"/>
    <property type="match status" value="1"/>
</dbReference>
<feature type="compositionally biased region" description="Polar residues" evidence="1">
    <location>
        <begin position="341"/>
        <end position="368"/>
    </location>
</feature>
<feature type="compositionally biased region" description="Polar residues" evidence="1">
    <location>
        <begin position="439"/>
        <end position="455"/>
    </location>
</feature>
<dbReference type="InterPro" id="IPR052196">
    <property type="entry name" value="Bact_Kbp"/>
</dbReference>
<comment type="caution">
    <text evidence="3">The sequence shown here is derived from an EMBL/GenBank/DDBJ whole genome shotgun (WGS) entry which is preliminary data.</text>
</comment>
<dbReference type="EMBL" id="JAICBX010000004">
    <property type="protein sequence ID" value="MBW8639594.1"/>
    <property type="molecule type" value="Genomic_DNA"/>
</dbReference>
<feature type="domain" description="LysM" evidence="2">
    <location>
        <begin position="776"/>
        <end position="825"/>
    </location>
</feature>
<feature type="region of interest" description="Disordered" evidence="1">
    <location>
        <begin position="624"/>
        <end position="734"/>
    </location>
</feature>
<feature type="compositionally biased region" description="Basic and acidic residues" evidence="1">
    <location>
        <begin position="685"/>
        <end position="704"/>
    </location>
</feature>
<dbReference type="InterPro" id="IPR036779">
    <property type="entry name" value="LysM_dom_sf"/>
</dbReference>
<protein>
    <submittedName>
        <fullName evidence="3">LysM peptidoglycan-binding domain-containing protein</fullName>
    </submittedName>
</protein>
<organism evidence="3 4">
    <name type="scientific">Flavimaribacter sediminis</name>
    <dbReference type="NCBI Taxonomy" id="2865987"/>
    <lineage>
        <taxon>Bacteria</taxon>
        <taxon>Pseudomonadati</taxon>
        <taxon>Pseudomonadota</taxon>
        <taxon>Alphaproteobacteria</taxon>
        <taxon>Hyphomicrobiales</taxon>
        <taxon>Rhizobiaceae</taxon>
        <taxon>Flavimaribacter</taxon>
    </lineage>
</organism>
<evidence type="ECO:0000259" key="2">
    <source>
        <dbReference type="PROSITE" id="PS51782"/>
    </source>
</evidence>
<dbReference type="PROSITE" id="PS51782">
    <property type="entry name" value="LYSM"/>
    <property type="match status" value="1"/>
</dbReference>
<feature type="compositionally biased region" description="Low complexity" evidence="1">
    <location>
        <begin position="384"/>
        <end position="403"/>
    </location>
</feature>
<feature type="compositionally biased region" description="Low complexity" evidence="1">
    <location>
        <begin position="318"/>
        <end position="329"/>
    </location>
</feature>
<dbReference type="CDD" id="cd00118">
    <property type="entry name" value="LysM"/>
    <property type="match status" value="1"/>
</dbReference>
<accession>A0AAE3D2A9</accession>
<feature type="compositionally biased region" description="Acidic residues" evidence="1">
    <location>
        <begin position="501"/>
        <end position="511"/>
    </location>
</feature>
<proteinExistence type="predicted"/>
<dbReference type="PANTHER" id="PTHR34700">
    <property type="entry name" value="POTASSIUM BINDING PROTEIN KBP"/>
    <property type="match status" value="1"/>
</dbReference>
<sequence length="844" mass="87865">MTNNKSRFWSILALLVIVVGIGYLLRFDPYGWQEKPEVQQATDEEVVVEETVSIDNGADAAAETVAEQSRADDVDDAAASQPEIADVAPQGGVPTFSLLRVEPDGSTVVAGSAAPGVMLEVFSGDTVLAKTDVGPSGDFVTVFDDPLPPGDYEIGLRSRGDADMVMLSEEIATVSVPEEDSRELMVMVTKPGEPSRLLDQPEAVADAGGDENLQSDDRAAASEETSDAAGKEMAAAETSSETAGETAATSEAGATAQDTGPAAATEEVTTAAADEETSSGETVQVASTAETVNEPDTASESTMTSGDSVSTNQKETSEMTPTEEVTTAAADEETSSGETVQVASTAETVNEPDTASESAMTSGDSVSTNRKETSEMASTEGQSTASATDTGATETATDAATEVADAEPAKGATQDKPVATVMVEKTDDKVETAVAAPEATSSPEADAGVNSTETAQDAVVNEDSASTEKQTAEPLKTAAMTEKSEAAPEPEGSAEAAPAEDTAETETEETIEVASLDKGKSERPAASGDVRVRIDAVEIENGQLFVAGSGTPGGKVIVFADNDDIGESMISATGRFLVEAQKELSVGDHTIRADLYLPNGSAAAMRVAVPFNRPEGDMVAAVAPQPNADEEAVTDKEDKAMSGAGANDQKSAPEASADEAVVVKAPAANMTSETVSEPMSTETMAKTDEKPAEMQTEMKSDADQKTVAVQDSAAPSVEPKEEPAVVNAPKTTEPVEEKVAAVAEPKPEPETKRVAVAGEEGEPPTVVQPPLEQHDSSVIIRRGDTLWQISRRVYGRGVRYTTIYLANTDQINNPDFIEPGQTFMVPENPLPNAEQLHRDRVLKR</sequence>
<dbReference type="InterPro" id="IPR018392">
    <property type="entry name" value="LysM"/>
</dbReference>
<dbReference type="Gene3D" id="3.10.350.10">
    <property type="entry name" value="LysM domain"/>
    <property type="match status" value="1"/>
</dbReference>
<feature type="compositionally biased region" description="Polar residues" evidence="1">
    <location>
        <begin position="284"/>
        <end position="314"/>
    </location>
</feature>
<feature type="compositionally biased region" description="Low complexity" evidence="1">
    <location>
        <begin position="487"/>
        <end position="500"/>
    </location>
</feature>
<evidence type="ECO:0000256" key="1">
    <source>
        <dbReference type="SAM" id="MobiDB-lite"/>
    </source>
</evidence>
<name>A0AAE3D2A9_9HYPH</name>
<reference evidence="3" key="1">
    <citation type="submission" date="2021-08" db="EMBL/GenBank/DDBJ databases">
        <title>Hoeflea bacterium WL0058 sp. nov., isolated from the sediment.</title>
        <authorList>
            <person name="Wang L."/>
            <person name="Zhang D."/>
        </authorList>
    </citation>
    <scope>NUCLEOTIDE SEQUENCE</scope>
    <source>
        <strain evidence="3">WL0058</strain>
    </source>
</reference>
<dbReference type="Pfam" id="PF01476">
    <property type="entry name" value="LysM"/>
    <property type="match status" value="1"/>
</dbReference>
<dbReference type="Proteomes" id="UP001196509">
    <property type="component" value="Unassembled WGS sequence"/>
</dbReference>
<keyword evidence="4" id="KW-1185">Reference proteome</keyword>
<feature type="compositionally biased region" description="Polar residues" evidence="1">
    <location>
        <begin position="669"/>
        <end position="684"/>
    </location>
</feature>
<dbReference type="RefSeq" id="WP_220230314.1">
    <property type="nucleotide sequence ID" value="NZ_JAICBX010000004.1"/>
</dbReference>
<dbReference type="AlphaFoldDB" id="A0AAE3D2A9"/>
<dbReference type="SMART" id="SM00257">
    <property type="entry name" value="LysM"/>
    <property type="match status" value="1"/>
</dbReference>
<gene>
    <name evidence="3" type="ORF">K1W69_20545</name>
</gene>
<feature type="compositionally biased region" description="Low complexity" evidence="1">
    <location>
        <begin position="235"/>
        <end position="272"/>
    </location>
</feature>
<feature type="region of interest" description="Disordered" evidence="1">
    <location>
        <begin position="207"/>
        <end position="527"/>
    </location>
</feature>